<comment type="caution">
    <text evidence="1">The sequence shown here is derived from an EMBL/GenBank/DDBJ whole genome shotgun (WGS) entry which is preliminary data.</text>
</comment>
<name>A0A0W8FUN9_9ZZZZ</name>
<dbReference type="EMBL" id="LNQE01000838">
    <property type="protein sequence ID" value="KUG24661.1"/>
    <property type="molecule type" value="Genomic_DNA"/>
</dbReference>
<protein>
    <submittedName>
        <fullName evidence="1">Uncharacterized protein</fullName>
    </submittedName>
</protein>
<gene>
    <name evidence="1" type="ORF">ASZ90_005535</name>
</gene>
<reference evidence="1" key="1">
    <citation type="journal article" date="2015" name="Proc. Natl. Acad. Sci. U.S.A.">
        <title>Networks of energetic and metabolic interactions define dynamics in microbial communities.</title>
        <authorList>
            <person name="Embree M."/>
            <person name="Liu J.K."/>
            <person name="Al-Bassam M.M."/>
            <person name="Zengler K."/>
        </authorList>
    </citation>
    <scope>NUCLEOTIDE SEQUENCE</scope>
</reference>
<sequence length="38" mass="4450">MAVSKYDILLLTVSFLLFYIDFTTEIFKVNPNIDNHLT</sequence>
<organism evidence="1">
    <name type="scientific">hydrocarbon metagenome</name>
    <dbReference type="NCBI Taxonomy" id="938273"/>
    <lineage>
        <taxon>unclassified sequences</taxon>
        <taxon>metagenomes</taxon>
        <taxon>ecological metagenomes</taxon>
    </lineage>
</organism>
<accession>A0A0W8FUN9</accession>
<evidence type="ECO:0000313" key="1">
    <source>
        <dbReference type="EMBL" id="KUG24661.1"/>
    </source>
</evidence>
<dbReference type="AlphaFoldDB" id="A0A0W8FUN9"/>
<proteinExistence type="predicted"/>